<dbReference type="Pfam" id="PF16012">
    <property type="entry name" value="DUF4780"/>
    <property type="match status" value="1"/>
</dbReference>
<feature type="compositionally biased region" description="Basic residues" evidence="1">
    <location>
        <begin position="23"/>
        <end position="32"/>
    </location>
</feature>
<dbReference type="OrthoDB" id="6767813at2759"/>
<proteinExistence type="predicted"/>
<gene>
    <name evidence="3" type="ORF">PHAECO_LOCUS6958</name>
</gene>
<dbReference type="InterPro" id="IPR031961">
    <property type="entry name" value="DUF4780"/>
</dbReference>
<name>A0A9N9X5E8_PHACE</name>
<evidence type="ECO:0000256" key="1">
    <source>
        <dbReference type="SAM" id="MobiDB-lite"/>
    </source>
</evidence>
<evidence type="ECO:0000313" key="3">
    <source>
        <dbReference type="EMBL" id="CAG9820001.1"/>
    </source>
</evidence>
<reference evidence="3" key="2">
    <citation type="submission" date="2022-10" db="EMBL/GenBank/DDBJ databases">
        <authorList>
            <consortium name="ENA_rothamsted_submissions"/>
            <consortium name="culmorum"/>
            <person name="King R."/>
        </authorList>
    </citation>
    <scope>NUCLEOTIDE SEQUENCE</scope>
</reference>
<evidence type="ECO:0000259" key="2">
    <source>
        <dbReference type="Pfam" id="PF16012"/>
    </source>
</evidence>
<feature type="domain" description="DUF4780" evidence="2">
    <location>
        <begin position="81"/>
        <end position="161"/>
    </location>
</feature>
<dbReference type="EMBL" id="OU896709">
    <property type="protein sequence ID" value="CAG9820001.1"/>
    <property type="molecule type" value="Genomic_DNA"/>
</dbReference>
<dbReference type="Proteomes" id="UP001153737">
    <property type="component" value="Chromosome 3"/>
</dbReference>
<keyword evidence="4" id="KW-1185">Reference proteome</keyword>
<reference evidence="3" key="1">
    <citation type="submission" date="2022-01" db="EMBL/GenBank/DDBJ databases">
        <authorList>
            <person name="King R."/>
        </authorList>
    </citation>
    <scope>NUCLEOTIDE SEQUENCE</scope>
</reference>
<feature type="region of interest" description="Disordered" evidence="1">
    <location>
        <begin position="1"/>
        <end position="74"/>
    </location>
</feature>
<dbReference type="AlphaFoldDB" id="A0A9N9X5E8"/>
<evidence type="ECO:0000313" key="4">
    <source>
        <dbReference type="Proteomes" id="UP001153737"/>
    </source>
</evidence>
<organism evidence="3 4">
    <name type="scientific">Phaedon cochleariae</name>
    <name type="common">Mustard beetle</name>
    <dbReference type="NCBI Taxonomy" id="80249"/>
    <lineage>
        <taxon>Eukaryota</taxon>
        <taxon>Metazoa</taxon>
        <taxon>Ecdysozoa</taxon>
        <taxon>Arthropoda</taxon>
        <taxon>Hexapoda</taxon>
        <taxon>Insecta</taxon>
        <taxon>Pterygota</taxon>
        <taxon>Neoptera</taxon>
        <taxon>Endopterygota</taxon>
        <taxon>Coleoptera</taxon>
        <taxon>Polyphaga</taxon>
        <taxon>Cucujiformia</taxon>
        <taxon>Chrysomeloidea</taxon>
        <taxon>Chrysomelidae</taxon>
        <taxon>Chrysomelinae</taxon>
        <taxon>Chrysomelini</taxon>
        <taxon>Phaedon</taxon>
    </lineage>
</organism>
<feature type="compositionally biased region" description="Polar residues" evidence="1">
    <location>
        <begin position="61"/>
        <end position="74"/>
    </location>
</feature>
<protein>
    <recommendedName>
        <fullName evidence="2">DUF4780 domain-containing protein</fullName>
    </recommendedName>
</protein>
<accession>A0A9N9X5E8</accession>
<sequence length="184" mass="20160">MPLPSPGKLGGIDDPLKQEGKPSRGRNPRSCHLKPQQTEKREPETLTPPQRPNAKRRKTEAGSSTATAKQTGEATSYDEVVSSIKIAVLPKNYLEETLIAEQLTALEDAIVQEMILGAECKLQVGGIHFRSSMLLVDCVNQVTAVWLRAKAFSLSTWETTSQGRTPSQCFFPGVRTPNQRSCSP</sequence>